<sequence>MRTIDRLRPWERLRDWSASAANQTDLLQLVKAVVAAMIAWAVAGFALGLEQSFLAPWVALLTMHETVHRTLWRGAQTVLAVAAGILVSLVVVTFFEATVWSFGLALLVGLLIGRLPGLRTEGLTVATTVLFVVTTGYDLSEQRAIELLPDRLLDTAVGVGVALLVNLVAFPPLNDRSAQRQIDDVDERLGELLGDMATEMRRPWDSQSEDDWIERTRSIQRDLDHAWSLVRTAREAGRWNPRRRRHPGAALATYPEVLLRLEEGVAQTQAVARHVRDAGQEASEWDPRFRDRYLDLLEEVGRRVADPDQDVAPLRQDVGRLAEDLSDEDLSGRYWPLYGALIANLRAIIDIVDDVATARPVRT</sequence>
<evidence type="ECO:0000256" key="1">
    <source>
        <dbReference type="ARBA" id="ARBA00004141"/>
    </source>
</evidence>
<name>A0ABU7Z7J7_9MICO</name>
<feature type="transmembrane region" description="Helical" evidence="5">
    <location>
        <begin position="70"/>
        <end position="91"/>
    </location>
</feature>
<comment type="subcellular location">
    <subcellularLocation>
        <location evidence="1">Membrane</location>
        <topology evidence="1">Multi-pass membrane protein</topology>
    </subcellularLocation>
</comment>
<keyword evidence="2 5" id="KW-0812">Transmembrane</keyword>
<keyword evidence="8" id="KW-1185">Reference proteome</keyword>
<evidence type="ECO:0000256" key="3">
    <source>
        <dbReference type="ARBA" id="ARBA00022989"/>
    </source>
</evidence>
<dbReference type="RefSeq" id="WP_332902082.1">
    <property type="nucleotide sequence ID" value="NZ_JBAGLP010000117.1"/>
</dbReference>
<comment type="caution">
    <text evidence="7">The sequence shown here is derived from an EMBL/GenBank/DDBJ whole genome shotgun (WGS) entry which is preliminary data.</text>
</comment>
<protein>
    <submittedName>
        <fullName evidence="7">FUSC family protein</fullName>
    </submittedName>
</protein>
<evidence type="ECO:0000313" key="8">
    <source>
        <dbReference type="Proteomes" id="UP001310387"/>
    </source>
</evidence>
<dbReference type="Pfam" id="PF13515">
    <property type="entry name" value="FUSC_2"/>
    <property type="match status" value="1"/>
</dbReference>
<accession>A0ABU7Z7J7</accession>
<evidence type="ECO:0000256" key="2">
    <source>
        <dbReference type="ARBA" id="ARBA00022692"/>
    </source>
</evidence>
<organism evidence="7 8">
    <name type="scientific">Isoptericola haloaureus</name>
    <dbReference type="NCBI Taxonomy" id="1542902"/>
    <lineage>
        <taxon>Bacteria</taxon>
        <taxon>Bacillati</taxon>
        <taxon>Actinomycetota</taxon>
        <taxon>Actinomycetes</taxon>
        <taxon>Micrococcales</taxon>
        <taxon>Promicromonosporaceae</taxon>
        <taxon>Isoptericola</taxon>
    </lineage>
</organism>
<dbReference type="InterPro" id="IPR049453">
    <property type="entry name" value="Memb_transporter_dom"/>
</dbReference>
<evidence type="ECO:0000256" key="5">
    <source>
        <dbReference type="SAM" id="Phobius"/>
    </source>
</evidence>
<reference evidence="7" key="1">
    <citation type="journal article" date="2024" name="Antonie Van Leeuwenhoek">
        <title>Isoptericola haloaureus sp. nov., a dimorphic actinobacterium isolated from mangrove sediments of southeast India, implicating biosaline agricultural significance through nitrogen fixation and salt tolerance genes.</title>
        <authorList>
            <person name="Prathaban M."/>
            <person name="Prathiviraj R."/>
            <person name="Ravichandran M."/>
            <person name="Natarajan S.D."/>
            <person name="Sobanaa M."/>
            <person name="Hari Krishna Kumar S."/>
            <person name="Chandrasekar V."/>
            <person name="Selvin J."/>
        </authorList>
    </citation>
    <scope>NUCLEOTIDE SEQUENCE</scope>
    <source>
        <strain evidence="7">MP1014</strain>
    </source>
</reference>
<proteinExistence type="predicted"/>
<reference evidence="7" key="2">
    <citation type="submission" date="2024-02" db="EMBL/GenBank/DDBJ databases">
        <authorList>
            <person name="Prathaban M."/>
            <person name="Mythili R."/>
            <person name="Sharmila Devi N."/>
            <person name="Sobanaa M."/>
            <person name="Prathiviraj R."/>
            <person name="Selvin J."/>
        </authorList>
    </citation>
    <scope>NUCLEOTIDE SEQUENCE</scope>
    <source>
        <strain evidence="7">MP1014</strain>
    </source>
</reference>
<dbReference type="EMBL" id="JBAGLP010000117">
    <property type="protein sequence ID" value="MEG3615438.1"/>
    <property type="molecule type" value="Genomic_DNA"/>
</dbReference>
<evidence type="ECO:0000259" key="6">
    <source>
        <dbReference type="Pfam" id="PF13515"/>
    </source>
</evidence>
<feature type="domain" description="Integral membrane bound transporter" evidence="6">
    <location>
        <begin position="39"/>
        <end position="165"/>
    </location>
</feature>
<evidence type="ECO:0000313" key="7">
    <source>
        <dbReference type="EMBL" id="MEG3615438.1"/>
    </source>
</evidence>
<feature type="transmembrane region" description="Helical" evidence="5">
    <location>
        <begin position="29"/>
        <end position="49"/>
    </location>
</feature>
<dbReference type="Proteomes" id="UP001310387">
    <property type="component" value="Unassembled WGS sequence"/>
</dbReference>
<evidence type="ECO:0000256" key="4">
    <source>
        <dbReference type="ARBA" id="ARBA00023136"/>
    </source>
</evidence>
<gene>
    <name evidence="7" type="ORF">V5O49_09925</name>
</gene>
<keyword evidence="4 5" id="KW-0472">Membrane</keyword>
<keyword evidence="3 5" id="KW-1133">Transmembrane helix</keyword>
<feature type="transmembrane region" description="Helical" evidence="5">
    <location>
        <begin position="97"/>
        <end position="115"/>
    </location>
</feature>